<feature type="transmembrane region" description="Helical" evidence="2">
    <location>
        <begin position="21"/>
        <end position="43"/>
    </location>
</feature>
<keyword evidence="2" id="KW-0812">Transmembrane</keyword>
<dbReference type="Gene3D" id="2.60.40.10">
    <property type="entry name" value="Immunoglobulins"/>
    <property type="match status" value="1"/>
</dbReference>
<dbReference type="PANTHER" id="PTHR31157:SF1">
    <property type="entry name" value="SCP DOMAIN-CONTAINING PROTEIN"/>
    <property type="match status" value="1"/>
</dbReference>
<evidence type="ECO:0008006" key="7">
    <source>
        <dbReference type="Google" id="ProtNLM"/>
    </source>
</evidence>
<dbReference type="CDD" id="cd05379">
    <property type="entry name" value="CAP_bacterial"/>
    <property type="match status" value="1"/>
</dbReference>
<keyword evidence="2" id="KW-1133">Transmembrane helix</keyword>
<dbReference type="SUPFAM" id="SSF55797">
    <property type="entry name" value="PR-1-like"/>
    <property type="match status" value="1"/>
</dbReference>
<dbReference type="InterPro" id="IPR014044">
    <property type="entry name" value="CAP_dom"/>
</dbReference>
<dbReference type="InterPro" id="IPR035940">
    <property type="entry name" value="CAP_sf"/>
</dbReference>
<evidence type="ECO:0000256" key="2">
    <source>
        <dbReference type="SAM" id="Phobius"/>
    </source>
</evidence>
<dbReference type="InterPro" id="IPR013783">
    <property type="entry name" value="Ig-like_fold"/>
</dbReference>
<dbReference type="PANTHER" id="PTHR31157">
    <property type="entry name" value="SCP DOMAIN-CONTAINING PROTEIN"/>
    <property type="match status" value="1"/>
</dbReference>
<dbReference type="AlphaFoldDB" id="A0A2M7APQ9"/>
<feature type="domain" description="Bacterial Ig-like" evidence="4">
    <location>
        <begin position="226"/>
        <end position="305"/>
    </location>
</feature>
<feature type="domain" description="SCP" evidence="3">
    <location>
        <begin position="63"/>
        <end position="179"/>
    </location>
</feature>
<gene>
    <name evidence="5" type="ORF">COS81_00130</name>
</gene>
<reference evidence="6" key="1">
    <citation type="submission" date="2017-09" db="EMBL/GenBank/DDBJ databases">
        <title>Depth-based differentiation of microbial function through sediment-hosted aquifers and enrichment of novel symbionts in the deep terrestrial subsurface.</title>
        <authorList>
            <person name="Probst A.J."/>
            <person name="Ladd B."/>
            <person name="Jarett J.K."/>
            <person name="Geller-Mcgrath D.E."/>
            <person name="Sieber C.M.K."/>
            <person name="Emerson J.B."/>
            <person name="Anantharaman K."/>
            <person name="Thomas B.C."/>
            <person name="Malmstrom R."/>
            <person name="Stieglmeier M."/>
            <person name="Klingl A."/>
            <person name="Woyke T."/>
            <person name="Ryan C.M."/>
            <person name="Banfield J.F."/>
        </authorList>
    </citation>
    <scope>NUCLEOTIDE SEQUENCE [LARGE SCALE GENOMIC DNA]</scope>
</reference>
<dbReference type="Pfam" id="PF19077">
    <property type="entry name" value="Big_13"/>
    <property type="match status" value="1"/>
</dbReference>
<evidence type="ECO:0000259" key="4">
    <source>
        <dbReference type="Pfam" id="PF19077"/>
    </source>
</evidence>
<dbReference type="Gene3D" id="3.40.33.10">
    <property type="entry name" value="CAP"/>
    <property type="match status" value="1"/>
</dbReference>
<feature type="transmembrane region" description="Helical" evidence="2">
    <location>
        <begin position="435"/>
        <end position="455"/>
    </location>
</feature>
<dbReference type="Pfam" id="PF00188">
    <property type="entry name" value="CAP"/>
    <property type="match status" value="1"/>
</dbReference>
<organism evidence="5 6">
    <name type="scientific">candidate division WWE3 bacterium CG06_land_8_20_14_3_00_42_16</name>
    <dbReference type="NCBI Taxonomy" id="1975083"/>
    <lineage>
        <taxon>Bacteria</taxon>
        <taxon>Katanobacteria</taxon>
    </lineage>
</organism>
<evidence type="ECO:0000256" key="1">
    <source>
        <dbReference type="SAM" id="MobiDB-lite"/>
    </source>
</evidence>
<comment type="caution">
    <text evidence="5">The sequence shown here is derived from an EMBL/GenBank/DDBJ whole genome shotgun (WGS) entry which is preliminary data.</text>
</comment>
<keyword evidence="2" id="KW-0472">Membrane</keyword>
<evidence type="ECO:0000313" key="6">
    <source>
        <dbReference type="Proteomes" id="UP000229916"/>
    </source>
</evidence>
<protein>
    <recommendedName>
        <fullName evidence="7">SCP domain-containing protein</fullName>
    </recommendedName>
</protein>
<feature type="transmembrane region" description="Helical" evidence="2">
    <location>
        <begin position="467"/>
        <end position="489"/>
    </location>
</feature>
<feature type="region of interest" description="Disordered" evidence="1">
    <location>
        <begin position="197"/>
        <end position="218"/>
    </location>
</feature>
<dbReference type="InterPro" id="IPR044016">
    <property type="entry name" value="Big_13"/>
</dbReference>
<evidence type="ECO:0000313" key="5">
    <source>
        <dbReference type="EMBL" id="PIU69362.1"/>
    </source>
</evidence>
<dbReference type="EMBL" id="PEWD01000003">
    <property type="protein sequence ID" value="PIU69362.1"/>
    <property type="molecule type" value="Genomic_DNA"/>
</dbReference>
<dbReference type="Proteomes" id="UP000229916">
    <property type="component" value="Unassembled WGS sequence"/>
</dbReference>
<sequence length="490" mass="53860">MRSLKKLFIPHSGNQFHPHLIRFRMLALYCLVLIVSQFALGFFSDISKTKAIAATAISSQEIVNLTNLERQKRELPLLKENEMLKKAAYEKGLDMFADQYWAHVASDGTTPWDFILQAGYDYLYAGENLAKDFTTAEGAVNAWMHSPSHRDNIINSEFQDIGVAVVTGQFKGSETTICVQMLGSLFQQKTVESFSSSETTLSQSLPEAKPDVTSPQPPIILKPQDQAILNDPQPAIEGISESYATVAIYDQDLLLGEVPADSQNAFSYRPPEPFPEGGHVFSAIATDQAGNASGPSFPASVVIDTLAPFIDLGSLEVTPFWRMGEKAIEVRVVVLSDPDQAVARIGDFTLILTSYQKDLYEGVLVPPTEALNQNVVFISAKDRAGNEVETKSSLSAFPEPNPQLYAGSILGEFMSRSENIINKLKPKSFQENIRFFYILFGLVLVLLFGVDSVSLNLKGMQRQSSHSLTHAVFFGLSLLGIIFGSMGVIL</sequence>
<accession>A0A2M7APQ9</accession>
<proteinExistence type="predicted"/>
<evidence type="ECO:0000259" key="3">
    <source>
        <dbReference type="Pfam" id="PF00188"/>
    </source>
</evidence>
<name>A0A2M7APQ9_UNCKA</name>